<dbReference type="CDD" id="cd04301">
    <property type="entry name" value="NAT_SF"/>
    <property type="match status" value="1"/>
</dbReference>
<sequence>MIEIVPIAEVSNDAVEQLLDRAFGTDRHGRTAYRIRDGIPALPALSFAAFDTGALIATIQCWPVLFTGDDGDLVSMVMVGPVAVEPARQRDGIGRMLMRHALETADARGEADALMLIGDPEYYSRFFGFSAERTTGWRVPGPVERARLLSRGDRVPTGTGSLGPRVLA</sequence>
<accession>A0A7H0LLX6</accession>
<feature type="domain" description="N-acetyltransferase" evidence="1">
    <location>
        <begin position="2"/>
        <end position="150"/>
    </location>
</feature>
<dbReference type="Proteomes" id="UP000516148">
    <property type="component" value="Chromosome"/>
</dbReference>
<dbReference type="EMBL" id="CP061038">
    <property type="protein sequence ID" value="QNQ10679.1"/>
    <property type="molecule type" value="Genomic_DNA"/>
</dbReference>
<dbReference type="RefSeq" id="WP_187762970.1">
    <property type="nucleotide sequence ID" value="NZ_CP061038.1"/>
</dbReference>
<dbReference type="AlphaFoldDB" id="A0A7H0LLX6"/>
<gene>
    <name evidence="2" type="ORF">H3Z74_05635</name>
</gene>
<dbReference type="PROSITE" id="PS51186">
    <property type="entry name" value="GNAT"/>
    <property type="match status" value="1"/>
</dbReference>
<organism evidence="2 3">
    <name type="scientific">Sphingomonas alpina</name>
    <dbReference type="NCBI Taxonomy" id="653931"/>
    <lineage>
        <taxon>Bacteria</taxon>
        <taxon>Pseudomonadati</taxon>
        <taxon>Pseudomonadota</taxon>
        <taxon>Alphaproteobacteria</taxon>
        <taxon>Sphingomonadales</taxon>
        <taxon>Sphingomonadaceae</taxon>
        <taxon>Sphingomonas</taxon>
    </lineage>
</organism>
<reference evidence="2 3" key="1">
    <citation type="submission" date="2020-09" db="EMBL/GenBank/DDBJ databases">
        <title>Sphingomonas sp., a new species isolated from pork steak.</title>
        <authorList>
            <person name="Heidler von Heilborn D."/>
        </authorList>
    </citation>
    <scope>NUCLEOTIDE SEQUENCE [LARGE SCALE GENOMIC DNA]</scope>
    <source>
        <strain evidence="3">S8-3T</strain>
    </source>
</reference>
<dbReference type="GO" id="GO:0016747">
    <property type="term" value="F:acyltransferase activity, transferring groups other than amino-acyl groups"/>
    <property type="evidence" value="ECO:0007669"/>
    <property type="project" value="InterPro"/>
</dbReference>
<evidence type="ECO:0000259" key="1">
    <source>
        <dbReference type="PROSITE" id="PS51186"/>
    </source>
</evidence>
<protein>
    <submittedName>
        <fullName evidence="2">N-acetyltransferase</fullName>
    </submittedName>
</protein>
<evidence type="ECO:0000313" key="2">
    <source>
        <dbReference type="EMBL" id="QNQ10679.1"/>
    </source>
</evidence>
<dbReference type="InterPro" id="IPR016181">
    <property type="entry name" value="Acyl_CoA_acyltransferase"/>
</dbReference>
<keyword evidence="3" id="KW-1185">Reference proteome</keyword>
<keyword evidence="2" id="KW-0808">Transferase</keyword>
<proteinExistence type="predicted"/>
<dbReference type="KEGG" id="spap:H3Z74_05635"/>
<evidence type="ECO:0000313" key="3">
    <source>
        <dbReference type="Proteomes" id="UP000516148"/>
    </source>
</evidence>
<dbReference type="Gene3D" id="3.40.630.30">
    <property type="match status" value="1"/>
</dbReference>
<dbReference type="Pfam" id="PF13527">
    <property type="entry name" value="Acetyltransf_9"/>
    <property type="match status" value="1"/>
</dbReference>
<dbReference type="InterPro" id="IPR000182">
    <property type="entry name" value="GNAT_dom"/>
</dbReference>
<name>A0A7H0LLX6_9SPHN</name>
<dbReference type="SUPFAM" id="SSF55729">
    <property type="entry name" value="Acyl-CoA N-acyltransferases (Nat)"/>
    <property type="match status" value="1"/>
</dbReference>